<reference evidence="9 10" key="1">
    <citation type="submission" date="2024-11" db="EMBL/GenBank/DDBJ databases">
        <title>Chromosome-level genome assembly of the freshwater bivalve Anodonta woodiana.</title>
        <authorList>
            <person name="Chen X."/>
        </authorList>
    </citation>
    <scope>NUCLEOTIDE SEQUENCE [LARGE SCALE GENOMIC DNA]</scope>
    <source>
        <strain evidence="9">MN2024</strain>
        <tissue evidence="9">Gills</tissue>
    </source>
</reference>
<evidence type="ECO:0000259" key="7">
    <source>
        <dbReference type="PROSITE" id="PS50089"/>
    </source>
</evidence>
<keyword evidence="2 4" id="KW-0863">Zinc-finger</keyword>
<accession>A0ABD3X4A5</accession>
<sequence length="1062" mass="115267">MAVQMQAFEGEFTCGVCLEFYDTPVMLSCGHNFCKKCIQGIVNNNNRDTFRSLNFMLFNIHCPLCQCRQDFRHLTVDQLPVNRTLESIIDLYKKHSPTDIFDLAWNLDMPINYIQCQQHKLPQERYCEPCGVAICPKCEVLHHEDSKRRSKHGVKDLKDVAHHHQADIASILNEIKKKSLYLNEQIHLQADVLSNVQENQAQVDKELDQTFSRLMSIIRQKQDALRRNVTADLAKLKDPLENEQRKLKKLRTMLQELMKSLANIKRNKDMTHQIKKMKDIKKQLHSLLCFDFAWNLSERTVPTIDLPQWNLIGLTETEAAIQGLHWRGNASSGPKPRCMDTGCQTDFSDSGKEPLNKLKSKDNPIHSQGQTAKVLSSASLVSDTPQPSNMKKKMSDQSSAAFTMNGDANSSFTFMSPPTVMLHSKVPATSFTNSFSIPKNWSKNMSVTENMSITAGSTVEGLGNQTRVAFPKTAKQNGIPSAKSKGFIPTAVKQDGLPESKTPSYIQRAATQNDIPASKTQGFVPTTDLQDGIPSAKTPAGLATLSGGLPSGRAKSAVPSSTFPSGLQVTISSLASNSLATTTAPSDLSIPVTPSGITTTSNGLHMTALSDGLLTAATLDGLLTPGNSTTAAMPDELQTTTTPVNLPTTATPITLPTASEPFAAATGRQLTDVSSQSNAYNSDVGTISGRINALQITVGNPQHIKESKSEIPQRSPPFTFESYQKIKHTSQSDSIEDERLRESSVKTLSSVMQQTTNISHNDGSEINLGSVSTDPVTSNHINGSMSADNAIIVSNKSVTTEINAGGAVSNYVDTKSSTGKPSDYSNNTQFLVLPSGQEVSAAEAPVSLPNMYLPFSSASDKGTKASTESLVAINSGIEEIDVSSNSGNQTSTLPGTSQRLSTHSVQNGAKPSRSEASSLGNQIGQHGYQTSVNTSLTDDQNAQQDATSLQLSSINLYQSGTNSFLTLAETSLTSDNEISQYGLASTFPSLNEPENQYGKRNPESSLSRENTTTEHQSSLKMGKGHESTFSKQPISVSLNFFSEDEGRKILKAKRKPAKSKQK</sequence>
<protein>
    <recommendedName>
        <fullName evidence="11">RING-type domain-containing protein</fullName>
    </recommendedName>
</protein>
<feature type="domain" description="RING-type" evidence="7">
    <location>
        <begin position="14"/>
        <end position="66"/>
    </location>
</feature>
<name>A0ABD3X4A5_SINWO</name>
<dbReference type="PANTHER" id="PTHR24103">
    <property type="entry name" value="E3 UBIQUITIN-PROTEIN LIGASE TRIM"/>
    <property type="match status" value="1"/>
</dbReference>
<dbReference type="Proteomes" id="UP001634394">
    <property type="component" value="Unassembled WGS sequence"/>
</dbReference>
<evidence type="ECO:0000256" key="4">
    <source>
        <dbReference type="PROSITE-ProRule" id="PRU00024"/>
    </source>
</evidence>
<dbReference type="InterPro" id="IPR017907">
    <property type="entry name" value="Znf_RING_CS"/>
</dbReference>
<dbReference type="PROSITE" id="PS50089">
    <property type="entry name" value="ZF_RING_2"/>
    <property type="match status" value="1"/>
</dbReference>
<dbReference type="Pfam" id="PF13445">
    <property type="entry name" value="zf-RING_UBOX"/>
    <property type="match status" value="1"/>
</dbReference>
<keyword evidence="5" id="KW-0175">Coiled coil</keyword>
<dbReference type="Gene3D" id="3.30.160.60">
    <property type="entry name" value="Classic Zinc Finger"/>
    <property type="match status" value="1"/>
</dbReference>
<dbReference type="InterPro" id="IPR027370">
    <property type="entry name" value="Znf-RING_euk"/>
</dbReference>
<feature type="coiled-coil region" evidence="5">
    <location>
        <begin position="233"/>
        <end position="267"/>
    </location>
</feature>
<dbReference type="GO" id="GO:0008270">
    <property type="term" value="F:zinc ion binding"/>
    <property type="evidence" value="ECO:0007669"/>
    <property type="project" value="UniProtKB-KW"/>
</dbReference>
<evidence type="ECO:0000256" key="2">
    <source>
        <dbReference type="ARBA" id="ARBA00022771"/>
    </source>
</evidence>
<dbReference type="InterPro" id="IPR001841">
    <property type="entry name" value="Znf_RING"/>
</dbReference>
<dbReference type="InterPro" id="IPR013083">
    <property type="entry name" value="Znf_RING/FYVE/PHD"/>
</dbReference>
<feature type="compositionally biased region" description="Basic and acidic residues" evidence="6">
    <location>
        <begin position="349"/>
        <end position="364"/>
    </location>
</feature>
<evidence type="ECO:0000256" key="6">
    <source>
        <dbReference type="SAM" id="MobiDB-lite"/>
    </source>
</evidence>
<proteinExistence type="predicted"/>
<dbReference type="InterPro" id="IPR050143">
    <property type="entry name" value="TRIM/RBCC"/>
</dbReference>
<evidence type="ECO:0000313" key="10">
    <source>
        <dbReference type="Proteomes" id="UP001634394"/>
    </source>
</evidence>
<evidence type="ECO:0008006" key="11">
    <source>
        <dbReference type="Google" id="ProtNLM"/>
    </source>
</evidence>
<dbReference type="AlphaFoldDB" id="A0ABD3X4A5"/>
<evidence type="ECO:0000313" key="9">
    <source>
        <dbReference type="EMBL" id="KAL3880546.1"/>
    </source>
</evidence>
<feature type="region of interest" description="Disordered" evidence="6">
    <location>
        <begin position="881"/>
        <end position="926"/>
    </location>
</feature>
<organism evidence="9 10">
    <name type="scientific">Sinanodonta woodiana</name>
    <name type="common">Chinese pond mussel</name>
    <name type="synonym">Anodonta woodiana</name>
    <dbReference type="NCBI Taxonomy" id="1069815"/>
    <lineage>
        <taxon>Eukaryota</taxon>
        <taxon>Metazoa</taxon>
        <taxon>Spiralia</taxon>
        <taxon>Lophotrochozoa</taxon>
        <taxon>Mollusca</taxon>
        <taxon>Bivalvia</taxon>
        <taxon>Autobranchia</taxon>
        <taxon>Heteroconchia</taxon>
        <taxon>Palaeoheterodonta</taxon>
        <taxon>Unionida</taxon>
        <taxon>Unionoidea</taxon>
        <taxon>Unionidae</taxon>
        <taxon>Unioninae</taxon>
        <taxon>Sinanodonta</taxon>
    </lineage>
</organism>
<feature type="compositionally biased region" description="Polar residues" evidence="6">
    <location>
        <begin position="1003"/>
        <end position="1019"/>
    </location>
</feature>
<feature type="domain" description="B box-type" evidence="8">
    <location>
        <begin position="111"/>
        <end position="157"/>
    </location>
</feature>
<dbReference type="EMBL" id="JBJQND010000004">
    <property type="protein sequence ID" value="KAL3880545.1"/>
    <property type="molecule type" value="Genomic_DNA"/>
</dbReference>
<dbReference type="SMART" id="SM00184">
    <property type="entry name" value="RING"/>
    <property type="match status" value="1"/>
</dbReference>
<feature type="region of interest" description="Disordered" evidence="6">
    <location>
        <begin position="986"/>
        <end position="1029"/>
    </location>
</feature>
<keyword evidence="10" id="KW-1185">Reference proteome</keyword>
<dbReference type="Gene3D" id="3.30.40.10">
    <property type="entry name" value="Zinc/RING finger domain, C3HC4 (zinc finger)"/>
    <property type="match status" value="1"/>
</dbReference>
<keyword evidence="3" id="KW-0862">Zinc</keyword>
<dbReference type="PROSITE" id="PS50119">
    <property type="entry name" value="ZF_BBOX"/>
    <property type="match status" value="1"/>
</dbReference>
<feature type="region of interest" description="Disordered" evidence="6">
    <location>
        <begin position="348"/>
        <end position="393"/>
    </location>
</feature>
<dbReference type="PROSITE" id="PS00518">
    <property type="entry name" value="ZF_RING_1"/>
    <property type="match status" value="1"/>
</dbReference>
<dbReference type="CDD" id="cd19756">
    <property type="entry name" value="Bbox2"/>
    <property type="match status" value="1"/>
</dbReference>
<feature type="compositionally biased region" description="Polar residues" evidence="6">
    <location>
        <begin position="882"/>
        <end position="926"/>
    </location>
</feature>
<gene>
    <name evidence="9" type="ORF">ACJMK2_032777</name>
</gene>
<comment type="caution">
    <text evidence="9">The sequence shown here is derived from an EMBL/GenBank/DDBJ whole genome shotgun (WGS) entry which is preliminary data.</text>
</comment>
<keyword evidence="1" id="KW-0479">Metal-binding</keyword>
<evidence type="ECO:0000259" key="8">
    <source>
        <dbReference type="PROSITE" id="PS50119"/>
    </source>
</evidence>
<evidence type="ECO:0000256" key="5">
    <source>
        <dbReference type="SAM" id="Coils"/>
    </source>
</evidence>
<evidence type="ECO:0000256" key="3">
    <source>
        <dbReference type="ARBA" id="ARBA00022833"/>
    </source>
</evidence>
<dbReference type="SUPFAM" id="SSF57845">
    <property type="entry name" value="B-box zinc-binding domain"/>
    <property type="match status" value="1"/>
</dbReference>
<evidence type="ECO:0000256" key="1">
    <source>
        <dbReference type="ARBA" id="ARBA00022723"/>
    </source>
</evidence>
<dbReference type="InterPro" id="IPR000315">
    <property type="entry name" value="Znf_B-box"/>
</dbReference>
<dbReference type="SUPFAM" id="SSF57850">
    <property type="entry name" value="RING/U-box"/>
    <property type="match status" value="1"/>
</dbReference>
<feature type="compositionally biased region" description="Polar residues" evidence="6">
    <location>
        <begin position="365"/>
        <end position="389"/>
    </location>
</feature>
<dbReference type="EMBL" id="JBJQND010000004">
    <property type="protein sequence ID" value="KAL3880546.1"/>
    <property type="molecule type" value="Genomic_DNA"/>
</dbReference>